<keyword evidence="1" id="KW-0812">Transmembrane</keyword>
<keyword evidence="1" id="KW-0472">Membrane</keyword>
<protein>
    <submittedName>
        <fullName evidence="2">Uncharacterized protein</fullName>
    </submittedName>
</protein>
<proteinExistence type="predicted"/>
<sequence length="136" mass="13960">MCGLALQWIAIALAVVALAIPLIRLLALAVMDGIPLPGALGVVTLIAVLPGALVAVQSIVLVFAAKGRNWARILLGVLAVLAAIGAVSSVTADLPLHPGSVLSIIGVVLLFLPAANAWYRSRRTPSVPRTVPAPQR</sequence>
<accession>A0ABN1YTY9</accession>
<keyword evidence="3" id="KW-1185">Reference proteome</keyword>
<feature type="transmembrane region" description="Helical" evidence="1">
    <location>
        <begin position="43"/>
        <end position="63"/>
    </location>
</feature>
<comment type="caution">
    <text evidence="2">The sequence shown here is derived from an EMBL/GenBank/DDBJ whole genome shotgun (WGS) entry which is preliminary data.</text>
</comment>
<organism evidence="2 3">
    <name type="scientific">Agrococcus citreus</name>
    <dbReference type="NCBI Taxonomy" id="84643"/>
    <lineage>
        <taxon>Bacteria</taxon>
        <taxon>Bacillati</taxon>
        <taxon>Actinomycetota</taxon>
        <taxon>Actinomycetes</taxon>
        <taxon>Micrococcales</taxon>
        <taxon>Microbacteriaceae</taxon>
        <taxon>Agrococcus</taxon>
    </lineage>
</organism>
<keyword evidence="1" id="KW-1133">Transmembrane helix</keyword>
<feature type="transmembrane region" description="Helical" evidence="1">
    <location>
        <begin position="70"/>
        <end position="88"/>
    </location>
</feature>
<reference evidence="2 3" key="1">
    <citation type="journal article" date="2019" name="Int. J. Syst. Evol. Microbiol.">
        <title>The Global Catalogue of Microorganisms (GCM) 10K type strain sequencing project: providing services to taxonomists for standard genome sequencing and annotation.</title>
        <authorList>
            <consortium name="The Broad Institute Genomics Platform"/>
            <consortium name="The Broad Institute Genome Sequencing Center for Infectious Disease"/>
            <person name="Wu L."/>
            <person name="Ma J."/>
        </authorList>
    </citation>
    <scope>NUCLEOTIDE SEQUENCE [LARGE SCALE GENOMIC DNA]</scope>
    <source>
        <strain evidence="2 3">JCM 12398</strain>
    </source>
</reference>
<feature type="transmembrane region" description="Helical" evidence="1">
    <location>
        <begin position="100"/>
        <end position="119"/>
    </location>
</feature>
<dbReference type="Proteomes" id="UP001501266">
    <property type="component" value="Unassembled WGS sequence"/>
</dbReference>
<gene>
    <name evidence="2" type="ORF">GCM10009640_14830</name>
</gene>
<evidence type="ECO:0000313" key="2">
    <source>
        <dbReference type="EMBL" id="GAA1422305.1"/>
    </source>
</evidence>
<name>A0ABN1YTY9_9MICO</name>
<evidence type="ECO:0000313" key="3">
    <source>
        <dbReference type="Proteomes" id="UP001501266"/>
    </source>
</evidence>
<evidence type="ECO:0000256" key="1">
    <source>
        <dbReference type="SAM" id="Phobius"/>
    </source>
</evidence>
<dbReference type="EMBL" id="BAAAKK010000004">
    <property type="protein sequence ID" value="GAA1422305.1"/>
    <property type="molecule type" value="Genomic_DNA"/>
</dbReference>